<comment type="similarity">
    <text evidence="2">Belongs to the bacterial solute-binding protein 2 family.</text>
</comment>
<gene>
    <name evidence="6" type="ORF">DYP60_01370</name>
</gene>
<dbReference type="AlphaFoldDB" id="A0A372MKI1"/>
<proteinExistence type="inferred from homology"/>
<dbReference type="Proteomes" id="UP000264002">
    <property type="component" value="Unassembled WGS sequence"/>
</dbReference>
<sequence length="334" mass="36831">MRRVTIIALCMIFAVGMIFAQGVSEGQTGVPKIGIAVPSPDHGWTGGIGWWADKAVKELKEQYPGKYEFKVLHADGYAKQISDVEDLMVWGMDYLVILPHESAPLTPVVKEAHASGVKCIVVDRGLTDTSFGYINLAGNNTEMGKVSGIFMRDYMKKNGLTKYVAMGGMPVVIDGERMNAFFDEMQKEKSLVNLAGGRNYDFADWSTQKGLELMENYIQKYPEIHAVYCQDDDVMTGVLQAIKESGRKDIKLVFGGAGSKAAYEMIMNDDPLVKATATYHPSMVYDAIMYCLDVAEGRKSDAFHTASKPTSVVIPSVLVDKSNVMDHYDPDSVF</sequence>
<evidence type="ECO:0000256" key="2">
    <source>
        <dbReference type="ARBA" id="ARBA00007639"/>
    </source>
</evidence>
<organism evidence="6 7">
    <name type="scientific">Sphaerochaeta halotolerans</name>
    <dbReference type="NCBI Taxonomy" id="2293840"/>
    <lineage>
        <taxon>Bacteria</taxon>
        <taxon>Pseudomonadati</taxon>
        <taxon>Spirochaetota</taxon>
        <taxon>Spirochaetia</taxon>
        <taxon>Spirochaetales</taxon>
        <taxon>Sphaerochaetaceae</taxon>
        <taxon>Sphaerochaeta</taxon>
    </lineage>
</organism>
<keyword evidence="7" id="KW-1185">Reference proteome</keyword>
<keyword evidence="3 4" id="KW-0732">Signal</keyword>
<dbReference type="GO" id="GO:0030313">
    <property type="term" value="C:cell envelope"/>
    <property type="evidence" value="ECO:0007669"/>
    <property type="project" value="UniProtKB-SubCell"/>
</dbReference>
<dbReference type="PANTHER" id="PTHR46847:SF1">
    <property type="entry name" value="D-ALLOSE-BINDING PERIPLASMIC PROTEIN-RELATED"/>
    <property type="match status" value="1"/>
</dbReference>
<dbReference type="Pfam" id="PF13407">
    <property type="entry name" value="Peripla_BP_4"/>
    <property type="match status" value="1"/>
</dbReference>
<dbReference type="InterPro" id="IPR025997">
    <property type="entry name" value="SBP_2_dom"/>
</dbReference>
<protein>
    <submittedName>
        <fullName evidence="6">LacI family transcriptional regulator</fullName>
    </submittedName>
</protein>
<evidence type="ECO:0000256" key="3">
    <source>
        <dbReference type="ARBA" id="ARBA00022729"/>
    </source>
</evidence>
<evidence type="ECO:0000256" key="1">
    <source>
        <dbReference type="ARBA" id="ARBA00004196"/>
    </source>
</evidence>
<feature type="chain" id="PRO_5016902959" evidence="4">
    <location>
        <begin position="21"/>
        <end position="334"/>
    </location>
</feature>
<accession>A0A372MKI1</accession>
<dbReference type="Gene3D" id="3.40.50.2300">
    <property type="match status" value="2"/>
</dbReference>
<evidence type="ECO:0000259" key="5">
    <source>
        <dbReference type="Pfam" id="PF13407"/>
    </source>
</evidence>
<reference evidence="6 7" key="2">
    <citation type="submission" date="2018-09" db="EMBL/GenBank/DDBJ databases">
        <title>Genome of Sphaerochaeta halotolerans strain 4-11.</title>
        <authorList>
            <person name="Nazina T.N."/>
            <person name="Sokolova D.S."/>
        </authorList>
    </citation>
    <scope>NUCLEOTIDE SEQUENCE [LARGE SCALE GENOMIC DNA]</scope>
    <source>
        <strain evidence="6 7">4-11</strain>
    </source>
</reference>
<name>A0A372MKI1_9SPIR</name>
<evidence type="ECO:0000313" key="6">
    <source>
        <dbReference type="EMBL" id="RFU96244.1"/>
    </source>
</evidence>
<feature type="domain" description="Periplasmic binding protein" evidence="5">
    <location>
        <begin position="33"/>
        <end position="299"/>
    </location>
</feature>
<dbReference type="InterPro" id="IPR028082">
    <property type="entry name" value="Peripla_BP_I"/>
</dbReference>
<dbReference type="PANTHER" id="PTHR46847">
    <property type="entry name" value="D-ALLOSE-BINDING PERIPLASMIC PROTEIN-RELATED"/>
    <property type="match status" value="1"/>
</dbReference>
<dbReference type="RefSeq" id="WP_117329064.1">
    <property type="nucleotide sequence ID" value="NZ_QUWK01000001.1"/>
</dbReference>
<feature type="signal peptide" evidence="4">
    <location>
        <begin position="1"/>
        <end position="20"/>
    </location>
</feature>
<comment type="caution">
    <text evidence="6">The sequence shown here is derived from an EMBL/GenBank/DDBJ whole genome shotgun (WGS) entry which is preliminary data.</text>
</comment>
<dbReference type="GO" id="GO:0030246">
    <property type="term" value="F:carbohydrate binding"/>
    <property type="evidence" value="ECO:0007669"/>
    <property type="project" value="UniProtKB-ARBA"/>
</dbReference>
<dbReference type="SUPFAM" id="SSF53822">
    <property type="entry name" value="Periplasmic binding protein-like I"/>
    <property type="match status" value="1"/>
</dbReference>
<comment type="subcellular location">
    <subcellularLocation>
        <location evidence="1">Cell envelope</location>
    </subcellularLocation>
</comment>
<evidence type="ECO:0000313" key="7">
    <source>
        <dbReference type="Proteomes" id="UP000264002"/>
    </source>
</evidence>
<reference evidence="7" key="1">
    <citation type="submission" date="2018-08" db="EMBL/GenBank/DDBJ databases">
        <authorList>
            <person name="Grouzdev D.S."/>
            <person name="Krutkina M.S."/>
        </authorList>
    </citation>
    <scope>NUCLEOTIDE SEQUENCE [LARGE SCALE GENOMIC DNA]</scope>
    <source>
        <strain evidence="7">4-11</strain>
    </source>
</reference>
<evidence type="ECO:0000256" key="4">
    <source>
        <dbReference type="SAM" id="SignalP"/>
    </source>
</evidence>
<dbReference type="EMBL" id="QUWK01000001">
    <property type="protein sequence ID" value="RFU96244.1"/>
    <property type="molecule type" value="Genomic_DNA"/>
</dbReference>